<evidence type="ECO:0000313" key="2">
    <source>
        <dbReference type="Proteomes" id="UP001183535"/>
    </source>
</evidence>
<reference evidence="2" key="1">
    <citation type="submission" date="2023-07" db="EMBL/GenBank/DDBJ databases">
        <title>30 novel species of actinomycetes from the DSMZ collection.</title>
        <authorList>
            <person name="Nouioui I."/>
        </authorList>
    </citation>
    <scope>NUCLEOTIDE SEQUENCE [LARGE SCALE GENOMIC DNA]</scope>
    <source>
        <strain evidence="2">DSM 41981</strain>
    </source>
</reference>
<name>A0ABD5EMV6_9ACTN</name>
<accession>A0ABD5EMV6</accession>
<dbReference type="Proteomes" id="UP001183535">
    <property type="component" value="Unassembled WGS sequence"/>
</dbReference>
<gene>
    <name evidence="1" type="ORF">RM877_13140</name>
</gene>
<dbReference type="EMBL" id="JAVRES010000004">
    <property type="protein sequence ID" value="MDT0435630.1"/>
    <property type="molecule type" value="Genomic_DNA"/>
</dbReference>
<comment type="caution">
    <text evidence="1">The sequence shown here is derived from an EMBL/GenBank/DDBJ whole genome shotgun (WGS) entry which is preliminary data.</text>
</comment>
<keyword evidence="2" id="KW-1185">Reference proteome</keyword>
<dbReference type="RefSeq" id="WP_093824370.1">
    <property type="nucleotide sequence ID" value="NZ_JAVRES010000004.1"/>
</dbReference>
<evidence type="ECO:0000313" key="1">
    <source>
        <dbReference type="EMBL" id="MDT0435630.1"/>
    </source>
</evidence>
<sequence>MDAMINGLPNPPVLQRHASREPEFAGLDFSAFAGLRERMAREHTEVEAAARQARAGLDRYQNLAKGLGVEDGVARTVLRRVQAGHEPWEDQGTPSSAVIEEAANLLRALGSMTAFAEPQCAVEGLRLRNLSVRVTETIAGLSVQSSRRCVCPAFRERP</sequence>
<dbReference type="AlphaFoldDB" id="A0ABD5EMV6"/>
<organism evidence="1 2">
    <name type="scientific">Streptomyces doudnae</name>
    <dbReference type="NCBI Taxonomy" id="3075536"/>
    <lineage>
        <taxon>Bacteria</taxon>
        <taxon>Bacillati</taxon>
        <taxon>Actinomycetota</taxon>
        <taxon>Actinomycetes</taxon>
        <taxon>Kitasatosporales</taxon>
        <taxon>Streptomycetaceae</taxon>
        <taxon>Streptomyces</taxon>
    </lineage>
</organism>
<proteinExistence type="predicted"/>
<protein>
    <submittedName>
        <fullName evidence="1">Uncharacterized protein</fullName>
    </submittedName>
</protein>